<evidence type="ECO:0000313" key="5">
    <source>
        <dbReference type="EMBL" id="GAA5136520.1"/>
    </source>
</evidence>
<dbReference type="Pfam" id="PF07587">
    <property type="entry name" value="PSD1"/>
    <property type="match status" value="1"/>
</dbReference>
<organism evidence="5 6">
    <name type="scientific">Prosthecobacter algae</name>
    <dbReference type="NCBI Taxonomy" id="1144682"/>
    <lineage>
        <taxon>Bacteria</taxon>
        <taxon>Pseudomonadati</taxon>
        <taxon>Verrucomicrobiota</taxon>
        <taxon>Verrucomicrobiia</taxon>
        <taxon>Verrucomicrobiales</taxon>
        <taxon>Verrucomicrobiaceae</taxon>
        <taxon>Prosthecobacter</taxon>
    </lineage>
</organism>
<evidence type="ECO:0000259" key="4">
    <source>
        <dbReference type="Pfam" id="PF07587"/>
    </source>
</evidence>
<dbReference type="EMBL" id="BAABIA010000002">
    <property type="protein sequence ID" value="GAA5136520.1"/>
    <property type="molecule type" value="Genomic_DNA"/>
</dbReference>
<evidence type="ECO:0000313" key="6">
    <source>
        <dbReference type="Proteomes" id="UP001499852"/>
    </source>
</evidence>
<name>A0ABP9NY73_9BACT</name>
<gene>
    <name evidence="5" type="ORF">GCM10023213_11690</name>
</gene>
<feature type="domain" description="DUF1553" evidence="4">
    <location>
        <begin position="465"/>
        <end position="704"/>
    </location>
</feature>
<dbReference type="PANTHER" id="PTHR35889">
    <property type="entry name" value="CYCLOINULO-OLIGOSACCHARIDE FRUCTANOTRANSFERASE-RELATED"/>
    <property type="match status" value="1"/>
</dbReference>
<dbReference type="PANTHER" id="PTHR35889:SF3">
    <property type="entry name" value="F-BOX DOMAIN-CONTAINING PROTEIN"/>
    <property type="match status" value="1"/>
</dbReference>
<evidence type="ECO:0000259" key="3">
    <source>
        <dbReference type="Pfam" id="PF07583"/>
    </source>
</evidence>
<feature type="domain" description="BIG2" evidence="2">
    <location>
        <begin position="137"/>
        <end position="202"/>
    </location>
</feature>
<evidence type="ECO:0000259" key="2">
    <source>
        <dbReference type="Pfam" id="PF02368"/>
    </source>
</evidence>
<dbReference type="InterPro" id="IPR003343">
    <property type="entry name" value="Big_2"/>
</dbReference>
<feature type="domain" description="DUF1549" evidence="3">
    <location>
        <begin position="235"/>
        <end position="417"/>
    </location>
</feature>
<keyword evidence="1" id="KW-0732">Signal</keyword>
<dbReference type="InterPro" id="IPR011444">
    <property type="entry name" value="DUF1549"/>
</dbReference>
<dbReference type="InterPro" id="IPR022655">
    <property type="entry name" value="DUF1553"/>
</dbReference>
<sequence>MLLKRLLFLSLIAPAGQMICHAEAPSFRNEVQPILTRFGCNMGACHGAAAGQGGFRLSLRGFDDEGDYLSVTRSAMGRRINGDDPARSLLLLKAIKTVPHKGDKRFDMDSEAYQTLVNWIAHGAPGPKKEDARLVSLEVSPKQVLSKPGSQQQLKVLAKFSDGRSEDVTRWAKFNAVNASVATVDDQGLVKVTGSGEGTVSAWYLSRLDIAIVSVPQEGAADETLFAQLKPRNFVDELVLEKLRALNIPPSQRCTDGEFIRRAHLDTIGVLPTAEETRTFLADTQPNKRDRLIESLLKRPEFVDYWSHRWSDLLLVNSDKLTPEGMWAYYHWIRSRVAANTPWDVMVKSLLTATGSTLENGAGNFFLLHDEPTRLSETVSVAFLGTAMNCAKCHNHPLEKWTNDEYFAFANLFSRVRTKNGATADERVVFSATEGDLVQPLTGKPQPPRALEVTQAVSMTAPEDRRVPMAAWLTSPDNRLFKRTITNRVWANFFGVGLVESVDDIRITNPASNEKLLDAACDHLVNHKFDLKSLMRVILQSETYQRSSETIYQNEKDTRYYSHFYPRRLKAEILLDSVAQVTAVPTTFNIDRRNANKGTKDTYPMGFRALQLPDSNIASYFLKSFGRADRIATCECERTNEPSMAQALHIANGDTLNDKLAAKDNRVDQLLNSQQPNEKLVQDAYLIALARQPTDTEKNKATELLASAPPTDRRATLEDLFWSLMSSKEFLFNH</sequence>
<dbReference type="Pfam" id="PF02368">
    <property type="entry name" value="Big_2"/>
    <property type="match status" value="1"/>
</dbReference>
<feature type="chain" id="PRO_5045825690" evidence="1">
    <location>
        <begin position="16"/>
        <end position="734"/>
    </location>
</feature>
<accession>A0ABP9NY73</accession>
<evidence type="ECO:0000256" key="1">
    <source>
        <dbReference type="SAM" id="SignalP"/>
    </source>
</evidence>
<feature type="signal peptide" evidence="1">
    <location>
        <begin position="1"/>
        <end position="15"/>
    </location>
</feature>
<dbReference type="Pfam" id="PF07583">
    <property type="entry name" value="PSCyt2"/>
    <property type="match status" value="1"/>
</dbReference>
<reference evidence="6" key="1">
    <citation type="journal article" date="2019" name="Int. J. Syst. Evol. Microbiol.">
        <title>The Global Catalogue of Microorganisms (GCM) 10K type strain sequencing project: providing services to taxonomists for standard genome sequencing and annotation.</title>
        <authorList>
            <consortium name="The Broad Institute Genomics Platform"/>
            <consortium name="The Broad Institute Genome Sequencing Center for Infectious Disease"/>
            <person name="Wu L."/>
            <person name="Ma J."/>
        </authorList>
    </citation>
    <scope>NUCLEOTIDE SEQUENCE [LARGE SCALE GENOMIC DNA]</scope>
    <source>
        <strain evidence="6">JCM 18053</strain>
    </source>
</reference>
<dbReference type="Gene3D" id="2.60.40.1080">
    <property type="match status" value="1"/>
</dbReference>
<keyword evidence="6" id="KW-1185">Reference proteome</keyword>
<dbReference type="Proteomes" id="UP001499852">
    <property type="component" value="Unassembled WGS sequence"/>
</dbReference>
<comment type="caution">
    <text evidence="5">The sequence shown here is derived from an EMBL/GenBank/DDBJ whole genome shotgun (WGS) entry which is preliminary data.</text>
</comment>
<protein>
    <submittedName>
        <fullName evidence="5">DUF1553 domain-containing protein</fullName>
    </submittedName>
</protein>
<proteinExistence type="predicted"/>